<dbReference type="PANTHER" id="PTHR47500">
    <property type="entry name" value="EF-HAND CALCIUM-BINDING DOMAIN-CONTAINING PROTEIN"/>
    <property type="match status" value="1"/>
</dbReference>
<proteinExistence type="predicted"/>
<feature type="compositionally biased region" description="Basic and acidic residues" evidence="2">
    <location>
        <begin position="17"/>
        <end position="35"/>
    </location>
</feature>
<name>A0A8B6E0A5_MYTGA</name>
<feature type="domain" description="EF-hand" evidence="3">
    <location>
        <begin position="95"/>
        <end position="130"/>
    </location>
</feature>
<dbReference type="OrthoDB" id="5988051at2759"/>
<dbReference type="InterPro" id="IPR043520">
    <property type="entry name" value="SPT21"/>
</dbReference>
<dbReference type="SMART" id="SM00054">
    <property type="entry name" value="EFh"/>
    <property type="match status" value="2"/>
</dbReference>
<dbReference type="PANTHER" id="PTHR47500:SF3">
    <property type="entry name" value="EF-HAND DOMAIN-CONTAINING PROTEIN"/>
    <property type="match status" value="1"/>
</dbReference>
<dbReference type="AlphaFoldDB" id="A0A8B6E0A5"/>
<evidence type="ECO:0000256" key="2">
    <source>
        <dbReference type="SAM" id="MobiDB-lite"/>
    </source>
</evidence>
<evidence type="ECO:0000313" key="4">
    <source>
        <dbReference type="EMBL" id="VDI27847.1"/>
    </source>
</evidence>
<dbReference type="CDD" id="cd00051">
    <property type="entry name" value="EFh"/>
    <property type="match status" value="1"/>
</dbReference>
<dbReference type="PROSITE" id="PS00018">
    <property type="entry name" value="EF_HAND_1"/>
    <property type="match status" value="1"/>
</dbReference>
<feature type="region of interest" description="Disordered" evidence="2">
    <location>
        <begin position="1"/>
        <end position="85"/>
    </location>
</feature>
<accession>A0A8B6E0A5</accession>
<dbReference type="Pfam" id="PF13499">
    <property type="entry name" value="EF-hand_7"/>
    <property type="match status" value="1"/>
</dbReference>
<organism evidence="4 5">
    <name type="scientific">Mytilus galloprovincialis</name>
    <name type="common">Mediterranean mussel</name>
    <dbReference type="NCBI Taxonomy" id="29158"/>
    <lineage>
        <taxon>Eukaryota</taxon>
        <taxon>Metazoa</taxon>
        <taxon>Spiralia</taxon>
        <taxon>Lophotrochozoa</taxon>
        <taxon>Mollusca</taxon>
        <taxon>Bivalvia</taxon>
        <taxon>Autobranchia</taxon>
        <taxon>Pteriomorphia</taxon>
        <taxon>Mytilida</taxon>
        <taxon>Mytiloidea</taxon>
        <taxon>Mytilidae</taxon>
        <taxon>Mytilinae</taxon>
        <taxon>Mytilus</taxon>
    </lineage>
</organism>
<dbReference type="Gene3D" id="1.10.238.10">
    <property type="entry name" value="EF-hand"/>
    <property type="match status" value="1"/>
</dbReference>
<dbReference type="EMBL" id="UYJE01004422">
    <property type="protein sequence ID" value="VDI27847.1"/>
    <property type="molecule type" value="Genomic_DNA"/>
</dbReference>
<gene>
    <name evidence="4" type="ORF">MGAL_10B023316</name>
</gene>
<comment type="caution">
    <text evidence="4">The sequence shown here is derived from an EMBL/GenBank/DDBJ whole genome shotgun (WGS) entry which is preliminary data.</text>
</comment>
<feature type="compositionally biased region" description="Polar residues" evidence="2">
    <location>
        <begin position="41"/>
        <end position="82"/>
    </location>
</feature>
<protein>
    <recommendedName>
        <fullName evidence="3">EF-hand domain-containing protein</fullName>
    </recommendedName>
</protein>
<evidence type="ECO:0000256" key="1">
    <source>
        <dbReference type="ARBA" id="ARBA00022837"/>
    </source>
</evidence>
<dbReference type="Proteomes" id="UP000596742">
    <property type="component" value="Unassembled WGS sequence"/>
</dbReference>
<sequence length="472" mass="53795">MKSGNKMKGQKKKTQKKEKTQTEERGKGDPNDLLKKLAVQHNRQSLQTDADQVSCSTPTDNEGVPNATSRMSSAGAGSTNGDTELPEWFEDITTDNEDAFKELFDMLDSAKTGTLNVDGLYEGLKRVDNGTTREEVEAVMNKLDKDGNGEIDFDEFLIHMTQGDAAGEDGQEGSRKGFSRRQRLFYTAITQFSMKTTLELEKKKTQPHVISHYTAGARLEGLTDRQLARQMKRLQRTAVHHDSPYAKPLPFVSQINCSVVMASMYKLATERTEIGPKENSTIHEIPEDHEDEPIEHIAPLPWKAQWKMFTTRDSVVGKSNEELLDNLRSRLNITMKIKGSIKKKKPSIAKAAIPQIGKCRVPLPVLRVKYKRHRPSPTIDDLPNIREKATNALDDYYHKLRIVSVKNSYEHWDNLYADTIRSKKLLANFRTVYRAYSPHKEEEAFVVTPWIPGPYRHFRRKVDSRIRPFSAH</sequence>
<dbReference type="PROSITE" id="PS50222">
    <property type="entry name" value="EF_HAND_2"/>
    <property type="match status" value="2"/>
</dbReference>
<reference evidence="4" key="1">
    <citation type="submission" date="2018-11" db="EMBL/GenBank/DDBJ databases">
        <authorList>
            <person name="Alioto T."/>
            <person name="Alioto T."/>
        </authorList>
    </citation>
    <scope>NUCLEOTIDE SEQUENCE</scope>
</reference>
<dbReference type="InterPro" id="IPR011992">
    <property type="entry name" value="EF-hand-dom_pair"/>
</dbReference>
<dbReference type="SUPFAM" id="SSF47473">
    <property type="entry name" value="EF-hand"/>
    <property type="match status" value="1"/>
</dbReference>
<keyword evidence="5" id="KW-1185">Reference proteome</keyword>
<keyword evidence="1" id="KW-0106">Calcium</keyword>
<dbReference type="InterPro" id="IPR002048">
    <property type="entry name" value="EF_hand_dom"/>
</dbReference>
<dbReference type="GO" id="GO:0005509">
    <property type="term" value="F:calcium ion binding"/>
    <property type="evidence" value="ECO:0007669"/>
    <property type="project" value="InterPro"/>
</dbReference>
<feature type="domain" description="EF-hand" evidence="3">
    <location>
        <begin position="131"/>
        <end position="166"/>
    </location>
</feature>
<evidence type="ECO:0000259" key="3">
    <source>
        <dbReference type="PROSITE" id="PS50222"/>
    </source>
</evidence>
<evidence type="ECO:0000313" key="5">
    <source>
        <dbReference type="Proteomes" id="UP000596742"/>
    </source>
</evidence>
<dbReference type="InterPro" id="IPR018247">
    <property type="entry name" value="EF_Hand_1_Ca_BS"/>
</dbReference>